<dbReference type="GO" id="GO:0003677">
    <property type="term" value="F:DNA binding"/>
    <property type="evidence" value="ECO:0007669"/>
    <property type="project" value="InterPro"/>
</dbReference>
<dbReference type="InterPro" id="IPR001387">
    <property type="entry name" value="Cro/C1-type_HTH"/>
</dbReference>
<dbReference type="Pfam" id="PF01381">
    <property type="entry name" value="HTH_3"/>
    <property type="match status" value="1"/>
</dbReference>
<evidence type="ECO:0000313" key="2">
    <source>
        <dbReference type="EMBL" id="TDM15620.1"/>
    </source>
</evidence>
<dbReference type="PROSITE" id="PS50943">
    <property type="entry name" value="HTH_CROC1"/>
    <property type="match status" value="1"/>
</dbReference>
<dbReference type="OrthoDB" id="72638at2"/>
<dbReference type="AlphaFoldDB" id="A0A4R6C2N5"/>
<comment type="caution">
    <text evidence="2">The sequence shown here is derived from an EMBL/GenBank/DDBJ whole genome shotgun (WGS) entry which is preliminary data.</text>
</comment>
<dbReference type="SUPFAM" id="SSF47413">
    <property type="entry name" value="lambda repressor-like DNA-binding domains"/>
    <property type="match status" value="1"/>
</dbReference>
<name>A0A4R6C2N5_9STAP</name>
<feature type="domain" description="HTH cro/C1-type" evidence="1">
    <location>
        <begin position="4"/>
        <end position="37"/>
    </location>
</feature>
<dbReference type="EMBL" id="SCWF01000001">
    <property type="protein sequence ID" value="TDM15620.1"/>
    <property type="molecule type" value="Genomic_DNA"/>
</dbReference>
<organism evidence="2 3">
    <name type="scientific">Macrococcus bovicus</name>
    <dbReference type="NCBI Taxonomy" id="69968"/>
    <lineage>
        <taxon>Bacteria</taxon>
        <taxon>Bacillati</taxon>
        <taxon>Bacillota</taxon>
        <taxon>Bacilli</taxon>
        <taxon>Bacillales</taxon>
        <taxon>Staphylococcaceae</taxon>
        <taxon>Macrococcus</taxon>
    </lineage>
</organism>
<gene>
    <name evidence="2" type="ORF">ERX55_01565</name>
</gene>
<protein>
    <submittedName>
        <fullName evidence="2">Helix-turn-helix domain-containing protein</fullName>
    </submittedName>
</protein>
<dbReference type="InterPro" id="IPR010982">
    <property type="entry name" value="Lambda_DNA-bd_dom_sf"/>
</dbReference>
<sequence length="67" mass="7840">MNKIIGYRKMLGLTQNDMARLFGISPQAYRMKEHGKTAFSKSEMLLVRNSLRQKLFPNITVDEIFFD</sequence>
<dbReference type="CDD" id="cd00093">
    <property type="entry name" value="HTH_XRE"/>
    <property type="match status" value="1"/>
</dbReference>
<keyword evidence="3" id="KW-1185">Reference proteome</keyword>
<evidence type="ECO:0000259" key="1">
    <source>
        <dbReference type="PROSITE" id="PS50943"/>
    </source>
</evidence>
<dbReference type="Proteomes" id="UP000294843">
    <property type="component" value="Unassembled WGS sequence"/>
</dbReference>
<dbReference type="Gene3D" id="1.10.260.40">
    <property type="entry name" value="lambda repressor-like DNA-binding domains"/>
    <property type="match status" value="1"/>
</dbReference>
<evidence type="ECO:0000313" key="3">
    <source>
        <dbReference type="Proteomes" id="UP000294843"/>
    </source>
</evidence>
<proteinExistence type="predicted"/>
<reference evidence="2 3" key="1">
    <citation type="submission" date="2019-01" db="EMBL/GenBank/DDBJ databases">
        <title>Draft genome sequences of the type strains of six Macrococcus species.</title>
        <authorList>
            <person name="Mazhar S."/>
            <person name="Altermann E."/>
            <person name="Hill C."/>
            <person name="Mcauliffe O."/>
        </authorList>
    </citation>
    <scope>NUCLEOTIDE SEQUENCE [LARGE SCALE GENOMIC DNA]</scope>
    <source>
        <strain evidence="2 3">ATCC 51825</strain>
    </source>
</reference>
<accession>A0A4R6C2N5</accession>
<dbReference type="RefSeq" id="WP_133450822.1">
    <property type="nucleotide sequence ID" value="NZ_SCWF01000001.1"/>
</dbReference>